<evidence type="ECO:0000313" key="8">
    <source>
        <dbReference type="Proteomes" id="UP000664534"/>
    </source>
</evidence>
<evidence type="ECO:0000256" key="5">
    <source>
        <dbReference type="ARBA" id="ARBA00023180"/>
    </source>
</evidence>
<name>A0A8H3J7V1_9LECA</name>
<organism evidence="7 8">
    <name type="scientific">Imshaugia aleurites</name>
    <dbReference type="NCBI Taxonomy" id="172621"/>
    <lineage>
        <taxon>Eukaryota</taxon>
        <taxon>Fungi</taxon>
        <taxon>Dikarya</taxon>
        <taxon>Ascomycota</taxon>
        <taxon>Pezizomycotina</taxon>
        <taxon>Lecanoromycetes</taxon>
        <taxon>OSLEUM clade</taxon>
        <taxon>Lecanoromycetidae</taxon>
        <taxon>Lecanorales</taxon>
        <taxon>Lecanorineae</taxon>
        <taxon>Parmeliaceae</taxon>
        <taxon>Imshaugia</taxon>
    </lineage>
</organism>
<protein>
    <recommendedName>
        <fullName evidence="6">Carboxypeptidase</fullName>
        <ecNumber evidence="6">3.4.16.-</ecNumber>
    </recommendedName>
</protein>
<feature type="chain" id="PRO_5034645224" description="Carboxypeptidase" evidence="6">
    <location>
        <begin position="17"/>
        <end position="498"/>
    </location>
</feature>
<dbReference type="GO" id="GO:0004185">
    <property type="term" value="F:serine-type carboxypeptidase activity"/>
    <property type="evidence" value="ECO:0007669"/>
    <property type="project" value="UniProtKB-UniRule"/>
</dbReference>
<dbReference type="Gene3D" id="1.10.287.410">
    <property type="match status" value="1"/>
</dbReference>
<comment type="similarity">
    <text evidence="1 6">Belongs to the peptidase S10 family.</text>
</comment>
<dbReference type="InterPro" id="IPR029058">
    <property type="entry name" value="AB_hydrolase_fold"/>
</dbReference>
<evidence type="ECO:0000256" key="2">
    <source>
        <dbReference type="ARBA" id="ARBA00022645"/>
    </source>
</evidence>
<dbReference type="InterPro" id="IPR001563">
    <property type="entry name" value="Peptidase_S10"/>
</dbReference>
<dbReference type="EC" id="3.4.16.-" evidence="6"/>
<feature type="signal peptide" evidence="6">
    <location>
        <begin position="1"/>
        <end position="16"/>
    </location>
</feature>
<evidence type="ECO:0000256" key="6">
    <source>
        <dbReference type="RuleBase" id="RU361156"/>
    </source>
</evidence>
<keyword evidence="2 6" id="KW-0121">Carboxypeptidase</keyword>
<comment type="caution">
    <text evidence="7">The sequence shown here is derived from an EMBL/GenBank/DDBJ whole genome shotgun (WGS) entry which is preliminary data.</text>
</comment>
<keyword evidence="4 6" id="KW-0378">Hydrolase</keyword>
<dbReference type="PRINTS" id="PR00724">
    <property type="entry name" value="CRBOXYPTASEC"/>
</dbReference>
<dbReference type="PANTHER" id="PTHR11802:SF432">
    <property type="entry name" value="Y, PUTATIVE-RELATED"/>
    <property type="match status" value="1"/>
</dbReference>
<dbReference type="EMBL" id="CAJPDT010000187">
    <property type="protein sequence ID" value="CAF9942445.1"/>
    <property type="molecule type" value="Genomic_DNA"/>
</dbReference>
<dbReference type="PANTHER" id="PTHR11802">
    <property type="entry name" value="SERINE PROTEASE FAMILY S10 SERINE CARBOXYPEPTIDASE"/>
    <property type="match status" value="1"/>
</dbReference>
<sequence>MLLLLCLTYLLGSTQAANQAFLQPESSGAEDTPAWFQVFTSKHYPQHSIRIRNQNDSICEAHSVQYTGWLDIGPKHLFFWYFESQNDPKNDPLTLWMTGGPGGSSMLGLFEELGPCLINEHGNGTYHNPWGWSKNSSLLFVDQPVDVGFSYIDNGYNVPGDSYVAAVDMHKFLQLFVSDVFPDKLHLPFHIAGESYAGHYIPYLGTQIVQQNKLYPHEPQVPLTSCLIGNGYMSPKDIIYGYWETLCTTNPGVEEPIFNETRCEIMAANMPRCMNVAEICLRNPDPAICHAASYVCYDSIVGWYDDESYKGGRNRFDITAPCEIDEFCYIEANLIQQYLNSKVIWDALSPPKQIEKYEISAESVAISFAQGSDEMTSTSSLVEFLLANQVHIMNYQGNLDLACNTAGNLRWANALPWKGQVEFASKPLRPWKSVVAATGKNETVGTMKEVKVRMSDSANSTSRYAFVTVDNAGHLLPQNRPDVALDMMNRWISGAAFI</sequence>
<keyword evidence="5" id="KW-0325">Glycoprotein</keyword>
<evidence type="ECO:0000313" key="7">
    <source>
        <dbReference type="EMBL" id="CAF9942445.1"/>
    </source>
</evidence>
<dbReference type="PROSITE" id="PS00131">
    <property type="entry name" value="CARBOXYPEPT_SER_SER"/>
    <property type="match status" value="1"/>
</dbReference>
<dbReference type="Gene3D" id="3.40.50.1820">
    <property type="entry name" value="alpha/beta hydrolase"/>
    <property type="match status" value="1"/>
</dbReference>
<accession>A0A8H3J7V1</accession>
<dbReference type="InterPro" id="IPR018202">
    <property type="entry name" value="Ser_caboxypep_ser_AS"/>
</dbReference>
<dbReference type="Proteomes" id="UP000664534">
    <property type="component" value="Unassembled WGS sequence"/>
</dbReference>
<keyword evidence="8" id="KW-1185">Reference proteome</keyword>
<dbReference type="OrthoDB" id="443318at2759"/>
<reference evidence="7" key="1">
    <citation type="submission" date="2021-03" db="EMBL/GenBank/DDBJ databases">
        <authorList>
            <person name="Tagirdzhanova G."/>
        </authorList>
    </citation>
    <scope>NUCLEOTIDE SEQUENCE</scope>
</reference>
<evidence type="ECO:0000256" key="4">
    <source>
        <dbReference type="ARBA" id="ARBA00022801"/>
    </source>
</evidence>
<dbReference type="GO" id="GO:0006508">
    <property type="term" value="P:proteolysis"/>
    <property type="evidence" value="ECO:0007669"/>
    <property type="project" value="UniProtKB-KW"/>
</dbReference>
<evidence type="ECO:0000256" key="3">
    <source>
        <dbReference type="ARBA" id="ARBA00022670"/>
    </source>
</evidence>
<proteinExistence type="inferred from homology"/>
<dbReference type="Pfam" id="PF00450">
    <property type="entry name" value="Peptidase_S10"/>
    <property type="match status" value="1"/>
</dbReference>
<dbReference type="GO" id="GO:0000324">
    <property type="term" value="C:fungal-type vacuole"/>
    <property type="evidence" value="ECO:0007669"/>
    <property type="project" value="TreeGrafter"/>
</dbReference>
<gene>
    <name evidence="7" type="ORF">IMSHALPRED_003682</name>
</gene>
<evidence type="ECO:0000256" key="1">
    <source>
        <dbReference type="ARBA" id="ARBA00009431"/>
    </source>
</evidence>
<keyword evidence="3 6" id="KW-0645">Protease</keyword>
<dbReference type="SUPFAM" id="SSF53474">
    <property type="entry name" value="alpha/beta-Hydrolases"/>
    <property type="match status" value="1"/>
</dbReference>
<keyword evidence="6" id="KW-0732">Signal</keyword>
<dbReference type="AlphaFoldDB" id="A0A8H3J7V1"/>